<dbReference type="PANTHER" id="PTHR10000:SF8">
    <property type="entry name" value="HAD SUPERFAMILY HYDROLASE-LIKE, TYPE 3"/>
    <property type="match status" value="1"/>
</dbReference>
<gene>
    <name evidence="1" type="ORF">UFOPK2786_00383</name>
</gene>
<dbReference type="InterPro" id="IPR023214">
    <property type="entry name" value="HAD_sf"/>
</dbReference>
<reference evidence="1" key="1">
    <citation type="submission" date="2020-05" db="EMBL/GenBank/DDBJ databases">
        <authorList>
            <person name="Chiriac C."/>
            <person name="Salcher M."/>
            <person name="Ghai R."/>
            <person name="Kavagutti S V."/>
        </authorList>
    </citation>
    <scope>NUCLEOTIDE SEQUENCE</scope>
</reference>
<dbReference type="PANTHER" id="PTHR10000">
    <property type="entry name" value="PHOSPHOSERINE PHOSPHATASE"/>
    <property type="match status" value="1"/>
</dbReference>
<dbReference type="GO" id="GO:0016791">
    <property type="term" value="F:phosphatase activity"/>
    <property type="evidence" value="ECO:0007669"/>
    <property type="project" value="TreeGrafter"/>
</dbReference>
<name>A0A6J6SHZ0_9ZZZZ</name>
<dbReference type="InterPro" id="IPR036412">
    <property type="entry name" value="HAD-like_sf"/>
</dbReference>
<proteinExistence type="predicted"/>
<sequence>MSTTPALVPPRVSAAFFEGRPFPELLALDIDDTLVTHLGAVSERVVDAVGRAVDAGINVVLSTGRTISTTAPIARALGLDGWAVCSNGAMLAMVEPETIVDTVTFDPRTVLDRLVTLLPGAVYAVEDTQGVFHATRVFGAGSLGLSLREVPFEHLLNQPVVRLVVRSDEHVETGFGEIVEQMGLHTVIFGVGDTAWMDIGPTGVSKATMLAELCTRLDINPARTVAVGDSWNDIDMLAWAGTGVAMGAAPRSVTNAADATTDETPGDGVAEVIDAILASR</sequence>
<dbReference type="Gene3D" id="3.40.50.1000">
    <property type="entry name" value="HAD superfamily/HAD-like"/>
    <property type="match status" value="1"/>
</dbReference>
<dbReference type="PROSITE" id="PS01229">
    <property type="entry name" value="COF_2"/>
    <property type="match status" value="1"/>
</dbReference>
<accession>A0A6J6SHZ0</accession>
<dbReference type="Gene3D" id="3.30.1240.10">
    <property type="match status" value="1"/>
</dbReference>
<dbReference type="AlphaFoldDB" id="A0A6J6SHZ0"/>
<dbReference type="GO" id="GO:0000287">
    <property type="term" value="F:magnesium ion binding"/>
    <property type="evidence" value="ECO:0007669"/>
    <property type="project" value="TreeGrafter"/>
</dbReference>
<protein>
    <submittedName>
        <fullName evidence="1">Unannotated protein</fullName>
    </submittedName>
</protein>
<dbReference type="SUPFAM" id="SSF56784">
    <property type="entry name" value="HAD-like"/>
    <property type="match status" value="1"/>
</dbReference>
<evidence type="ECO:0000313" key="1">
    <source>
        <dbReference type="EMBL" id="CAB4734217.1"/>
    </source>
</evidence>
<dbReference type="EMBL" id="CAEZYW010000038">
    <property type="protein sequence ID" value="CAB4734217.1"/>
    <property type="molecule type" value="Genomic_DNA"/>
</dbReference>
<dbReference type="GO" id="GO:0005829">
    <property type="term" value="C:cytosol"/>
    <property type="evidence" value="ECO:0007669"/>
    <property type="project" value="TreeGrafter"/>
</dbReference>
<dbReference type="Pfam" id="PF08282">
    <property type="entry name" value="Hydrolase_3"/>
    <property type="match status" value="1"/>
</dbReference>
<organism evidence="1">
    <name type="scientific">freshwater metagenome</name>
    <dbReference type="NCBI Taxonomy" id="449393"/>
    <lineage>
        <taxon>unclassified sequences</taxon>
        <taxon>metagenomes</taxon>
        <taxon>ecological metagenomes</taxon>
    </lineage>
</organism>